<feature type="region of interest" description="Disordered" evidence="1">
    <location>
        <begin position="269"/>
        <end position="288"/>
    </location>
</feature>
<evidence type="ECO:0000313" key="2">
    <source>
        <dbReference type="EnsemblPlants" id="AUR62039961-RA:cds"/>
    </source>
</evidence>
<name>A0A803N3T2_CHEQI</name>
<organism evidence="2 3">
    <name type="scientific">Chenopodium quinoa</name>
    <name type="common">Quinoa</name>
    <dbReference type="NCBI Taxonomy" id="63459"/>
    <lineage>
        <taxon>Eukaryota</taxon>
        <taxon>Viridiplantae</taxon>
        <taxon>Streptophyta</taxon>
        <taxon>Embryophyta</taxon>
        <taxon>Tracheophyta</taxon>
        <taxon>Spermatophyta</taxon>
        <taxon>Magnoliopsida</taxon>
        <taxon>eudicotyledons</taxon>
        <taxon>Gunneridae</taxon>
        <taxon>Pentapetalae</taxon>
        <taxon>Caryophyllales</taxon>
        <taxon>Chenopodiaceae</taxon>
        <taxon>Chenopodioideae</taxon>
        <taxon>Atripliceae</taxon>
        <taxon>Chenopodium</taxon>
    </lineage>
</organism>
<proteinExistence type="predicted"/>
<accession>A0A803N3T2</accession>
<evidence type="ECO:0000256" key="1">
    <source>
        <dbReference type="SAM" id="MobiDB-lite"/>
    </source>
</evidence>
<dbReference type="Proteomes" id="UP000596660">
    <property type="component" value="Unplaced"/>
</dbReference>
<protein>
    <submittedName>
        <fullName evidence="2">Uncharacterized protein</fullName>
    </submittedName>
</protein>
<dbReference type="PANTHER" id="PTHR46991:SF10">
    <property type="entry name" value="HEAT SHOCK PROTEIN HSP20_ALPHA CRYSTALLIN FAMILY"/>
    <property type="match status" value="1"/>
</dbReference>
<dbReference type="Gramene" id="AUR62039961-RA">
    <property type="protein sequence ID" value="AUR62039961-RA:cds"/>
    <property type="gene ID" value="AUR62039961"/>
</dbReference>
<dbReference type="AlphaFoldDB" id="A0A803N3T2"/>
<sequence length="313" mass="35306">EEVKLHPYQKHGPKGAYEAKQVNGTWTNGQSCRGLYVRVDMPGVPESGGVKIWKYSDSRTVTFTGKAPMVWPHFDTSDRVYGGYVILDRDPTLVSVQSQLKNGTLHLFFPASDGSLHFLSPSNSSLLQPQHYDDDTVEFIELLGERFITYIEHAPEEPSGRPEHINWHLLSGVKGVYEHKIVNVGNNQHLIYVRLDVPMVNYQLFCITENADRSITFAVDAAQKDSMFDEGCRGYIGSLIPKCECCQYQIVQHDIRDGVIRFIASKSASADPPSNIHLYEPPSKPGEAPKPVVYRNIEVVMDKLPRRSTQCRK</sequence>
<dbReference type="PANTHER" id="PTHR46991">
    <property type="entry name" value="23.5 KDA HEAT SHOCK PROTEIN, MITOCHONDRIAL"/>
    <property type="match status" value="1"/>
</dbReference>
<dbReference type="EnsemblPlants" id="AUR62039961-RA">
    <property type="protein sequence ID" value="AUR62039961-RA:cds"/>
    <property type="gene ID" value="AUR62039961"/>
</dbReference>
<reference evidence="2" key="2">
    <citation type="submission" date="2021-03" db="UniProtKB">
        <authorList>
            <consortium name="EnsemblPlants"/>
        </authorList>
    </citation>
    <scope>IDENTIFICATION</scope>
</reference>
<reference evidence="2" key="1">
    <citation type="journal article" date="2017" name="Nature">
        <title>The genome of Chenopodium quinoa.</title>
        <authorList>
            <person name="Jarvis D.E."/>
            <person name="Ho Y.S."/>
            <person name="Lightfoot D.J."/>
            <person name="Schmoeckel S.M."/>
            <person name="Li B."/>
            <person name="Borm T.J.A."/>
            <person name="Ohyanagi H."/>
            <person name="Mineta K."/>
            <person name="Michell C.T."/>
            <person name="Saber N."/>
            <person name="Kharbatia N.M."/>
            <person name="Rupper R.R."/>
            <person name="Sharp A.R."/>
            <person name="Dally N."/>
            <person name="Boughton B.A."/>
            <person name="Woo Y.H."/>
            <person name="Gao G."/>
            <person name="Schijlen E.G.W.M."/>
            <person name="Guo X."/>
            <person name="Momin A.A."/>
            <person name="Negrao S."/>
            <person name="Al-Babili S."/>
            <person name="Gehring C."/>
            <person name="Roessner U."/>
            <person name="Jung C."/>
            <person name="Murphy K."/>
            <person name="Arold S.T."/>
            <person name="Gojobori T."/>
            <person name="van der Linden C.G."/>
            <person name="van Loo E.N."/>
            <person name="Jellen E.N."/>
            <person name="Maughan P.J."/>
            <person name="Tester M."/>
        </authorList>
    </citation>
    <scope>NUCLEOTIDE SEQUENCE [LARGE SCALE GENOMIC DNA]</scope>
    <source>
        <strain evidence="2">cv. PI 614886</strain>
    </source>
</reference>
<evidence type="ECO:0000313" key="3">
    <source>
        <dbReference type="Proteomes" id="UP000596660"/>
    </source>
</evidence>
<dbReference type="InterPro" id="IPR044656">
    <property type="entry name" value="HSP14.7/HSP23.5/HSP23.6-like"/>
</dbReference>
<keyword evidence="3" id="KW-1185">Reference proteome</keyword>